<keyword evidence="3" id="KW-0282">Flagellum</keyword>
<keyword evidence="2" id="KW-0963">Cytoplasm</keyword>
<evidence type="ECO:0000256" key="11">
    <source>
        <dbReference type="ARBA" id="ARBA00041517"/>
    </source>
</evidence>
<accession>A0ABP1QTW9</accession>
<protein>
    <recommendedName>
        <fullName evidence="10">Dynein regulatory complex subunit 2</fullName>
    </recommendedName>
    <alternativeName>
        <fullName evidence="11">Coiled-coil domain-containing protein 65</fullName>
    </alternativeName>
</protein>
<evidence type="ECO:0000256" key="9">
    <source>
        <dbReference type="ARBA" id="ARBA00038424"/>
    </source>
</evidence>
<evidence type="ECO:0000256" key="10">
    <source>
        <dbReference type="ARBA" id="ARBA00040899"/>
    </source>
</evidence>
<feature type="compositionally biased region" description="Basic residues" evidence="14">
    <location>
        <begin position="1"/>
        <end position="12"/>
    </location>
</feature>
<evidence type="ECO:0000256" key="8">
    <source>
        <dbReference type="ARBA" id="ARBA00037841"/>
    </source>
</evidence>
<dbReference type="InterPro" id="IPR039505">
    <property type="entry name" value="DRC1/2_N"/>
</dbReference>
<keyword evidence="5" id="KW-0969">Cilium</keyword>
<keyword evidence="4 13" id="KW-0175">Coiled coil</keyword>
<dbReference type="Pfam" id="PF14772">
    <property type="entry name" value="NYD-SP28"/>
    <property type="match status" value="1"/>
</dbReference>
<comment type="function">
    <text evidence="12">Component of the nexin-dynein regulatory complex (N-DRC), a key regulator of ciliary/flagellar motility which maintains the alignment and integrity of the distal axoneme and regulates microtubule sliding in motile axonemes. Plays a critical role in the assembly of N-DRC and also stabilizes the assembly of multiple inner dynein arms and radial spokes. Coassembles with DRC1 to form a central scaffold needed for assembly of the N-DRC and its attachment to the outer doublet microtubules.</text>
</comment>
<feature type="domain" description="Dynein regulatory complex protein 1/2 N-terminal" evidence="15">
    <location>
        <begin position="26"/>
        <end position="127"/>
    </location>
</feature>
<gene>
    <name evidence="16" type="ORF">ODALV1_LOCUS15255</name>
</gene>
<evidence type="ECO:0000256" key="2">
    <source>
        <dbReference type="ARBA" id="ARBA00022490"/>
    </source>
</evidence>
<evidence type="ECO:0000259" key="15">
    <source>
        <dbReference type="Pfam" id="PF14772"/>
    </source>
</evidence>
<evidence type="ECO:0000256" key="3">
    <source>
        <dbReference type="ARBA" id="ARBA00022846"/>
    </source>
</evidence>
<evidence type="ECO:0000256" key="7">
    <source>
        <dbReference type="ARBA" id="ARBA00023273"/>
    </source>
</evidence>
<dbReference type="EMBL" id="CAXLJM020000046">
    <property type="protein sequence ID" value="CAL8111675.1"/>
    <property type="molecule type" value="Genomic_DNA"/>
</dbReference>
<dbReference type="Proteomes" id="UP001642540">
    <property type="component" value="Unassembled WGS sequence"/>
</dbReference>
<name>A0ABP1QTW9_9HEXA</name>
<feature type="coiled-coil region" evidence="13">
    <location>
        <begin position="286"/>
        <end position="320"/>
    </location>
</feature>
<reference evidence="16 17" key="1">
    <citation type="submission" date="2024-08" db="EMBL/GenBank/DDBJ databases">
        <authorList>
            <person name="Cucini C."/>
            <person name="Frati F."/>
        </authorList>
    </citation>
    <scope>NUCLEOTIDE SEQUENCE [LARGE SCALE GENOMIC DNA]</scope>
</reference>
<keyword evidence="17" id="KW-1185">Reference proteome</keyword>
<comment type="subcellular location">
    <subcellularLocation>
        <location evidence="1">Cytoplasm</location>
        <location evidence="1">Cytoskeleton</location>
        <location evidence="1">Flagellum axoneme</location>
    </subcellularLocation>
    <subcellularLocation>
        <location evidence="8">Cytoplasm</location>
        <location evidence="8">Cytoskeleton</location>
        <location evidence="8">Flagellum basal body</location>
    </subcellularLocation>
</comment>
<comment type="similarity">
    <text evidence="9">Belongs to the DRC2 family.</text>
</comment>
<evidence type="ECO:0000256" key="5">
    <source>
        <dbReference type="ARBA" id="ARBA00023069"/>
    </source>
</evidence>
<keyword evidence="6" id="KW-0206">Cytoskeleton</keyword>
<evidence type="ECO:0000256" key="14">
    <source>
        <dbReference type="SAM" id="MobiDB-lite"/>
    </source>
</evidence>
<evidence type="ECO:0000256" key="13">
    <source>
        <dbReference type="SAM" id="Coils"/>
    </source>
</evidence>
<evidence type="ECO:0000256" key="12">
    <source>
        <dbReference type="ARBA" id="ARBA00045865"/>
    </source>
</evidence>
<sequence>MPPKKGKGKKRKEPLTDEQKAKQAEQKALAEREKKIRRKRLTCEFLKLKKDKEYELLKLNENKLLDLWRPRLRKLKNEEQLEEFQAYHAAFERNLQKKDELIDALQDLLNQNDEEYDNAFDMHLHNIDSILEFYKKRLNQVRGLYSDSKQKLLNVLNEEKYRMQNYQEKSLRYLQGVMTAVNMRYREMASDSKAELFVRQEEIRNKANEETHAAQVETERRMAEIWKQFAEWLVDYDQTALPLKAEYSEIRKKDDVVVATIEGQLRKVHSFQHGFHNLTKQDKNFCLALQRYLDELNGKKDELKAAHRLQQRRFNELKKSGDENIRSLALVTRRLSDKLDDMIKKREVLLRCIERCRKNERLDEKVDPFMLRWKLEPLETLDSLSDQNTTLYFPTEVDPDGFALRPSKIDHHLLCECNPCTCEVQAEEVDQTGLNAPISKFIREYSVMERFWTRLNRVSLERRILQERKKELTNDNMQLKYALRAFMGGMNPHNQDVFTFAGELLVIPGSPIPFFPTLASSPSFDSDNASNITEGSDSHRATLFPSIEMTSCRLFKGGSSIIKQPIKGYERRQFHPHCQEDSKLKTLTEKVDDIMKPKRFRVQFHSSVVTSPTGAQSKFSACSRPSAATVVEGVTAIRNLQKIGYLDKQFHRKYT</sequence>
<evidence type="ECO:0000256" key="4">
    <source>
        <dbReference type="ARBA" id="ARBA00023054"/>
    </source>
</evidence>
<feature type="coiled-coil region" evidence="13">
    <location>
        <begin position="88"/>
        <end position="118"/>
    </location>
</feature>
<feature type="coiled-coil region" evidence="13">
    <location>
        <begin position="455"/>
        <end position="482"/>
    </location>
</feature>
<evidence type="ECO:0000313" key="17">
    <source>
        <dbReference type="Proteomes" id="UP001642540"/>
    </source>
</evidence>
<organism evidence="16 17">
    <name type="scientific">Orchesella dallaii</name>
    <dbReference type="NCBI Taxonomy" id="48710"/>
    <lineage>
        <taxon>Eukaryota</taxon>
        <taxon>Metazoa</taxon>
        <taxon>Ecdysozoa</taxon>
        <taxon>Arthropoda</taxon>
        <taxon>Hexapoda</taxon>
        <taxon>Collembola</taxon>
        <taxon>Entomobryomorpha</taxon>
        <taxon>Entomobryoidea</taxon>
        <taxon>Orchesellidae</taxon>
        <taxon>Orchesellinae</taxon>
        <taxon>Orchesella</taxon>
    </lineage>
</organism>
<comment type="caution">
    <text evidence="16">The sequence shown here is derived from an EMBL/GenBank/DDBJ whole genome shotgun (WGS) entry which is preliminary data.</text>
</comment>
<keyword evidence="7" id="KW-0966">Cell projection</keyword>
<feature type="compositionally biased region" description="Basic and acidic residues" evidence="14">
    <location>
        <begin position="13"/>
        <end position="31"/>
    </location>
</feature>
<evidence type="ECO:0000256" key="1">
    <source>
        <dbReference type="ARBA" id="ARBA00004611"/>
    </source>
</evidence>
<proteinExistence type="inferred from homology"/>
<dbReference type="PANTHER" id="PTHR21625">
    <property type="entry name" value="NYD-SP28 PROTEIN"/>
    <property type="match status" value="1"/>
</dbReference>
<evidence type="ECO:0000256" key="6">
    <source>
        <dbReference type="ARBA" id="ARBA00023212"/>
    </source>
</evidence>
<evidence type="ECO:0000313" key="16">
    <source>
        <dbReference type="EMBL" id="CAL8111675.1"/>
    </source>
</evidence>
<feature type="region of interest" description="Disordered" evidence="14">
    <location>
        <begin position="1"/>
        <end position="31"/>
    </location>
</feature>
<dbReference type="PANTHER" id="PTHR21625:SF0">
    <property type="entry name" value="DYNEIN REGULATORY COMPLEX SUBUNIT 2"/>
    <property type="match status" value="1"/>
</dbReference>
<dbReference type="InterPro" id="IPR039750">
    <property type="entry name" value="DRC1/DRC2"/>
</dbReference>